<name>A0A0D7ABB3_9AGAR</name>
<protein>
    <submittedName>
        <fullName evidence="2">Uncharacterized protein</fullName>
    </submittedName>
</protein>
<dbReference type="Proteomes" id="UP000054144">
    <property type="component" value="Unassembled WGS sequence"/>
</dbReference>
<proteinExistence type="predicted"/>
<dbReference type="AlphaFoldDB" id="A0A0D7ABB3"/>
<evidence type="ECO:0000256" key="1">
    <source>
        <dbReference type="SAM" id="MobiDB-lite"/>
    </source>
</evidence>
<gene>
    <name evidence="2" type="ORF">FISHEDRAFT_74373</name>
</gene>
<evidence type="ECO:0000313" key="3">
    <source>
        <dbReference type="Proteomes" id="UP000054144"/>
    </source>
</evidence>
<accession>A0A0D7ABB3</accession>
<sequence>MSRRESTVTVTGSLRVLRYWCPNEQFPDGYWPMLYDGAKQVTGKDDVEDIDLRQEAYKVVFTAAAKLGERSPSVQREEPPTTALNLLPPLYPHLNSRAISKPHSTHICAPFYRIVSSTIISDTQLNIERQFSLTTCEHEQDLLEQSKPQPPPTSSTNAEGGEEEEEQMYNPLELAAWLGWKALPYWPYKLRGPGVEYQPQFRSRRWEDGIDDKVRELFPQDYDILTFLDRCKDEYGPKSVLYVSFGMLFVLSE</sequence>
<keyword evidence="3" id="KW-1185">Reference proteome</keyword>
<evidence type="ECO:0000313" key="2">
    <source>
        <dbReference type="EMBL" id="KIY47704.1"/>
    </source>
</evidence>
<reference evidence="2 3" key="1">
    <citation type="journal article" date="2015" name="Fungal Genet. Biol.">
        <title>Evolution of novel wood decay mechanisms in Agaricales revealed by the genome sequences of Fistulina hepatica and Cylindrobasidium torrendii.</title>
        <authorList>
            <person name="Floudas D."/>
            <person name="Held B.W."/>
            <person name="Riley R."/>
            <person name="Nagy L.G."/>
            <person name="Koehler G."/>
            <person name="Ransdell A.S."/>
            <person name="Younus H."/>
            <person name="Chow J."/>
            <person name="Chiniquy J."/>
            <person name="Lipzen A."/>
            <person name="Tritt A."/>
            <person name="Sun H."/>
            <person name="Haridas S."/>
            <person name="LaButti K."/>
            <person name="Ohm R.A."/>
            <person name="Kues U."/>
            <person name="Blanchette R.A."/>
            <person name="Grigoriev I.V."/>
            <person name="Minto R.E."/>
            <person name="Hibbett D.S."/>
        </authorList>
    </citation>
    <scope>NUCLEOTIDE SEQUENCE [LARGE SCALE GENOMIC DNA]</scope>
    <source>
        <strain evidence="2 3">ATCC 64428</strain>
    </source>
</reference>
<dbReference type="OrthoDB" id="5835829at2759"/>
<dbReference type="EMBL" id="KN881929">
    <property type="protein sequence ID" value="KIY47704.1"/>
    <property type="molecule type" value="Genomic_DNA"/>
</dbReference>
<feature type="region of interest" description="Disordered" evidence="1">
    <location>
        <begin position="138"/>
        <end position="166"/>
    </location>
</feature>
<organism evidence="2 3">
    <name type="scientific">Fistulina hepatica ATCC 64428</name>
    <dbReference type="NCBI Taxonomy" id="1128425"/>
    <lineage>
        <taxon>Eukaryota</taxon>
        <taxon>Fungi</taxon>
        <taxon>Dikarya</taxon>
        <taxon>Basidiomycota</taxon>
        <taxon>Agaricomycotina</taxon>
        <taxon>Agaricomycetes</taxon>
        <taxon>Agaricomycetidae</taxon>
        <taxon>Agaricales</taxon>
        <taxon>Fistulinaceae</taxon>
        <taxon>Fistulina</taxon>
    </lineage>
</organism>